<proteinExistence type="inferred from homology"/>
<evidence type="ECO:0000259" key="6">
    <source>
        <dbReference type="Pfam" id="PF20684"/>
    </source>
</evidence>
<evidence type="ECO:0000313" key="7">
    <source>
        <dbReference type="EMBL" id="GFF20502.1"/>
    </source>
</evidence>
<sequence>MESMPKEVNNAGKQYNAAIVAIVLCAVSTILVFLRFVEKIRLRAVSAEDYVLIPGFLIYIATAAILIRANIDGALGTPIQQVTYHQADIVGQSALLIYWLYAPMSGFIRVSILLFYRRLFSPTMPILGIVIWILLVAQVLFTIAGLILPAVGPKPLYRMWHLRDMATDDNPQLSSQYSYDIGMSTFSINLALDVILLILPLFPIAALRLPIRKKLGMAVLFILGAGACFAAAWKLAAYITELSDQTDPSRLAASTTGSGKGGVYIPAESTVSGETLSYFYATQLEPALAIIGTSLPAIRQLICSFRKPSPQSSQEMEESSSRRYHRRWLQLHHTPTSERALTTDMEQQGEMYLPVVEDDREHGL</sequence>
<comment type="similarity">
    <text evidence="5">Belongs to the SAT4 family.</text>
</comment>
<comment type="subcellular location">
    <subcellularLocation>
        <location evidence="1">Membrane</location>
        <topology evidence="1">Multi-pass membrane protein</topology>
    </subcellularLocation>
</comment>
<comment type="caution">
    <text evidence="7">The sequence shown here is derived from an EMBL/GenBank/DDBJ whole genome shotgun (WGS) entry which is preliminary data.</text>
</comment>
<dbReference type="VEuPathDB" id="FungiDB:ATEG_08285"/>
<dbReference type="GO" id="GO:0016020">
    <property type="term" value="C:membrane"/>
    <property type="evidence" value="ECO:0007669"/>
    <property type="project" value="UniProtKB-SubCell"/>
</dbReference>
<dbReference type="EMBL" id="BLJY01000012">
    <property type="protein sequence ID" value="GFF20502.1"/>
    <property type="molecule type" value="Genomic_DNA"/>
</dbReference>
<evidence type="ECO:0000256" key="4">
    <source>
        <dbReference type="ARBA" id="ARBA00023136"/>
    </source>
</evidence>
<evidence type="ECO:0000256" key="3">
    <source>
        <dbReference type="ARBA" id="ARBA00022989"/>
    </source>
</evidence>
<dbReference type="AlphaFoldDB" id="A0A5M3ZBX2"/>
<protein>
    <recommendedName>
        <fullName evidence="6">Rhodopsin domain-containing protein</fullName>
    </recommendedName>
</protein>
<dbReference type="OrthoDB" id="4525788at2759"/>
<feature type="domain" description="Rhodopsin" evidence="6">
    <location>
        <begin position="34"/>
        <end position="302"/>
    </location>
</feature>
<keyword evidence="4" id="KW-0472">Membrane</keyword>
<dbReference type="PANTHER" id="PTHR33048:SF47">
    <property type="entry name" value="INTEGRAL MEMBRANE PROTEIN-RELATED"/>
    <property type="match status" value="1"/>
</dbReference>
<keyword evidence="2" id="KW-0812">Transmembrane</keyword>
<evidence type="ECO:0000256" key="1">
    <source>
        <dbReference type="ARBA" id="ARBA00004141"/>
    </source>
</evidence>
<organism evidence="7 8">
    <name type="scientific">Aspergillus terreus</name>
    <dbReference type="NCBI Taxonomy" id="33178"/>
    <lineage>
        <taxon>Eukaryota</taxon>
        <taxon>Fungi</taxon>
        <taxon>Dikarya</taxon>
        <taxon>Ascomycota</taxon>
        <taxon>Pezizomycotina</taxon>
        <taxon>Eurotiomycetes</taxon>
        <taxon>Eurotiomycetidae</taxon>
        <taxon>Eurotiales</taxon>
        <taxon>Aspergillaceae</taxon>
        <taxon>Aspergillus</taxon>
        <taxon>Aspergillus subgen. Circumdati</taxon>
    </lineage>
</organism>
<keyword evidence="8" id="KW-1185">Reference proteome</keyword>
<dbReference type="Pfam" id="PF20684">
    <property type="entry name" value="Fung_rhodopsin"/>
    <property type="match status" value="1"/>
</dbReference>
<dbReference type="PANTHER" id="PTHR33048">
    <property type="entry name" value="PTH11-LIKE INTEGRAL MEMBRANE PROTEIN (AFU_ORTHOLOGUE AFUA_5G11245)"/>
    <property type="match status" value="1"/>
</dbReference>
<keyword evidence="3" id="KW-1133">Transmembrane helix</keyword>
<gene>
    <name evidence="7" type="ORF">ATEIFO6365_0012025800</name>
</gene>
<accession>A0A5M3ZBX2</accession>
<dbReference type="InterPro" id="IPR052337">
    <property type="entry name" value="SAT4-like"/>
</dbReference>
<dbReference type="InterPro" id="IPR049326">
    <property type="entry name" value="Rhodopsin_dom_fungi"/>
</dbReference>
<evidence type="ECO:0000256" key="5">
    <source>
        <dbReference type="ARBA" id="ARBA00038359"/>
    </source>
</evidence>
<dbReference type="Proteomes" id="UP000452235">
    <property type="component" value="Unassembled WGS sequence"/>
</dbReference>
<evidence type="ECO:0000313" key="8">
    <source>
        <dbReference type="Proteomes" id="UP000452235"/>
    </source>
</evidence>
<reference evidence="7 8" key="1">
    <citation type="submission" date="2020-01" db="EMBL/GenBank/DDBJ databases">
        <title>Aspergillus terreus IFO 6365 whole genome shotgun sequence.</title>
        <authorList>
            <person name="Kanamasa S."/>
            <person name="Takahashi H."/>
        </authorList>
    </citation>
    <scope>NUCLEOTIDE SEQUENCE [LARGE SCALE GENOMIC DNA]</scope>
    <source>
        <strain evidence="7 8">IFO 6365</strain>
    </source>
</reference>
<name>A0A5M3ZBX2_ASPTE</name>
<evidence type="ECO:0000256" key="2">
    <source>
        <dbReference type="ARBA" id="ARBA00022692"/>
    </source>
</evidence>